<evidence type="ECO:0000313" key="1">
    <source>
        <dbReference type="EMBL" id="CCC91531.1"/>
    </source>
</evidence>
<dbReference type="VEuPathDB" id="TriTrypDB:TcIL3000_7_3450"/>
<protein>
    <submittedName>
        <fullName evidence="1">Uncharacterized protein TCIL3000_7_3450</fullName>
    </submittedName>
</protein>
<accession>G0UQ70</accession>
<name>G0UQ70_TRYCI</name>
<organism evidence="1">
    <name type="scientific">Trypanosoma congolense (strain IL3000)</name>
    <dbReference type="NCBI Taxonomy" id="1068625"/>
    <lineage>
        <taxon>Eukaryota</taxon>
        <taxon>Discoba</taxon>
        <taxon>Euglenozoa</taxon>
        <taxon>Kinetoplastea</taxon>
        <taxon>Metakinetoplastina</taxon>
        <taxon>Trypanosomatida</taxon>
        <taxon>Trypanosomatidae</taxon>
        <taxon>Trypanosoma</taxon>
        <taxon>Nannomonas</taxon>
    </lineage>
</organism>
<dbReference type="EMBL" id="HE575320">
    <property type="protein sequence ID" value="CCC91531.1"/>
    <property type="molecule type" value="Genomic_DNA"/>
</dbReference>
<proteinExistence type="predicted"/>
<gene>
    <name evidence="1" type="ORF">TCIL3000_7_3450</name>
</gene>
<sequence length="178" mass="19453">MVLLSPVAFVLAPGSPTTSRRTAMRSPFFSRSRCSARLTSQQHSRARSCTSSSCSSICASSSARLFSACFLSAISACSFFIRCCSASLSQTRTSTVFSTPSLTALMEFCASDCRVIKLQLKSEKAAGRQYRRSLPYNSLAPIWQALLGVEAPFSISAPRNPRYRHTRRGPRSSEEETA</sequence>
<dbReference type="AlphaFoldDB" id="G0UQ70"/>
<reference evidence="1" key="1">
    <citation type="journal article" date="2012" name="Proc. Natl. Acad. Sci. U.S.A.">
        <title>Antigenic diversity is generated by distinct evolutionary mechanisms in African trypanosome species.</title>
        <authorList>
            <person name="Jackson A.P."/>
            <person name="Berry A."/>
            <person name="Aslett M."/>
            <person name="Allison H.C."/>
            <person name="Burton P."/>
            <person name="Vavrova-Anderson J."/>
            <person name="Brown R."/>
            <person name="Browne H."/>
            <person name="Corton N."/>
            <person name="Hauser H."/>
            <person name="Gamble J."/>
            <person name="Gilderthorp R."/>
            <person name="Marcello L."/>
            <person name="McQuillan J."/>
            <person name="Otto T.D."/>
            <person name="Quail M.A."/>
            <person name="Sanders M.J."/>
            <person name="van Tonder A."/>
            <person name="Ginger M.L."/>
            <person name="Field M.C."/>
            <person name="Barry J.D."/>
            <person name="Hertz-Fowler C."/>
            <person name="Berriman M."/>
        </authorList>
    </citation>
    <scope>NUCLEOTIDE SEQUENCE</scope>
    <source>
        <strain evidence="1">IL3000</strain>
    </source>
</reference>